<evidence type="ECO:0000256" key="1">
    <source>
        <dbReference type="ARBA" id="ARBA00022630"/>
    </source>
</evidence>
<name>A0A936YUK6_9HYPH</name>
<evidence type="ECO:0000256" key="4">
    <source>
        <dbReference type="ARBA" id="ARBA00023033"/>
    </source>
</evidence>
<dbReference type="SUPFAM" id="SSF51679">
    <property type="entry name" value="Bacterial luciferase-like"/>
    <property type="match status" value="1"/>
</dbReference>
<dbReference type="Gene3D" id="3.20.20.30">
    <property type="entry name" value="Luciferase-like domain"/>
    <property type="match status" value="1"/>
</dbReference>
<evidence type="ECO:0000256" key="3">
    <source>
        <dbReference type="ARBA" id="ARBA00023002"/>
    </source>
</evidence>
<keyword evidence="6" id="KW-1185">Reference proteome</keyword>
<proteinExistence type="predicted"/>
<comment type="caution">
    <text evidence="5">The sequence shown here is derived from an EMBL/GenBank/DDBJ whole genome shotgun (WGS) entry which is preliminary data.</text>
</comment>
<organism evidence="5 6">
    <name type="scientific">Rhizobium setariae</name>
    <dbReference type="NCBI Taxonomy" id="2801340"/>
    <lineage>
        <taxon>Bacteria</taxon>
        <taxon>Pseudomonadati</taxon>
        <taxon>Pseudomonadota</taxon>
        <taxon>Alphaproteobacteria</taxon>
        <taxon>Hyphomicrobiales</taxon>
        <taxon>Rhizobiaceae</taxon>
        <taxon>Rhizobium/Agrobacterium group</taxon>
        <taxon>Rhizobium</taxon>
    </lineage>
</organism>
<keyword evidence="3" id="KW-0560">Oxidoreductase</keyword>
<dbReference type="InterPro" id="IPR051260">
    <property type="entry name" value="Diverse_substr_monoxygenases"/>
</dbReference>
<dbReference type="GO" id="GO:0004497">
    <property type="term" value="F:monooxygenase activity"/>
    <property type="evidence" value="ECO:0007669"/>
    <property type="project" value="UniProtKB-KW"/>
</dbReference>
<dbReference type="GO" id="GO:0016705">
    <property type="term" value="F:oxidoreductase activity, acting on paired donors, with incorporation or reduction of molecular oxygen"/>
    <property type="evidence" value="ECO:0007669"/>
    <property type="project" value="InterPro"/>
</dbReference>
<protein>
    <submittedName>
        <fullName evidence="5">LLM class flavin-dependent oxidoreductase</fullName>
    </submittedName>
</protein>
<dbReference type="AlphaFoldDB" id="A0A936YUK6"/>
<evidence type="ECO:0000256" key="2">
    <source>
        <dbReference type="ARBA" id="ARBA00022643"/>
    </source>
</evidence>
<evidence type="ECO:0000313" key="5">
    <source>
        <dbReference type="EMBL" id="MBL0375362.1"/>
    </source>
</evidence>
<dbReference type="PANTHER" id="PTHR30011:SF16">
    <property type="entry name" value="C2H2 FINGER DOMAIN TRANSCRIPTION FACTOR (EUROFUNG)-RELATED"/>
    <property type="match status" value="1"/>
</dbReference>
<keyword evidence="2" id="KW-0288">FMN</keyword>
<gene>
    <name evidence="5" type="ORF">JJB09_25430</name>
</gene>
<sequence length="86" mass="9560">MSGGRIAWNVVTSTIDKSAKCFGMEKLLDRVARYDRAEEVLEAAAQLWESFGRNAIVADKSAGVYIDPAQLQEFDYVGKYVKTRGP</sequence>
<dbReference type="EMBL" id="JAEQNC010000023">
    <property type="protein sequence ID" value="MBL0375362.1"/>
    <property type="molecule type" value="Genomic_DNA"/>
</dbReference>
<reference evidence="5" key="1">
    <citation type="submission" date="2021-01" db="EMBL/GenBank/DDBJ databases">
        <title>Rhizobium sp. strain KVB221 16S ribosomal RNA gene Genome sequencing and assembly.</title>
        <authorList>
            <person name="Kang M."/>
        </authorList>
    </citation>
    <scope>NUCLEOTIDE SEQUENCE</scope>
    <source>
        <strain evidence="5">KVB221</strain>
    </source>
</reference>
<dbReference type="Proteomes" id="UP000633219">
    <property type="component" value="Unassembled WGS sequence"/>
</dbReference>
<accession>A0A936YUK6</accession>
<dbReference type="InterPro" id="IPR036661">
    <property type="entry name" value="Luciferase-like_sf"/>
</dbReference>
<keyword evidence="4" id="KW-0503">Monooxygenase</keyword>
<evidence type="ECO:0000313" key="6">
    <source>
        <dbReference type="Proteomes" id="UP000633219"/>
    </source>
</evidence>
<dbReference type="PANTHER" id="PTHR30011">
    <property type="entry name" value="ALKANESULFONATE MONOOXYGENASE-RELATED"/>
    <property type="match status" value="1"/>
</dbReference>
<keyword evidence="1" id="KW-0285">Flavoprotein</keyword>